<evidence type="ECO:0000256" key="1">
    <source>
        <dbReference type="SAM" id="SignalP"/>
    </source>
</evidence>
<feature type="signal peptide" evidence="1">
    <location>
        <begin position="1"/>
        <end position="25"/>
    </location>
</feature>
<dbReference type="RefSeq" id="WP_138675849.1">
    <property type="nucleotide sequence ID" value="NZ_PNBW01000186.1"/>
</dbReference>
<evidence type="ECO:0000313" key="3">
    <source>
        <dbReference type="Proteomes" id="UP000307164"/>
    </source>
</evidence>
<name>A0ABY2VRZ0_9GAMM</name>
<sequence>MNLPLKILIKIFTIFSFLLSTTINATSFEFQKQCIAESDDSNISYKQLYQHPLIEKKNLALFGRICQNSEQTAQQGVVS</sequence>
<reference evidence="3" key="1">
    <citation type="submission" date="2019-06" db="EMBL/GenBank/DDBJ databases">
        <title>Co-occurence of chitin degradation, pigmentation and bioactivity in marine Pseudoalteromonas.</title>
        <authorList>
            <person name="Sonnenschein E.C."/>
            <person name="Bech P.K."/>
        </authorList>
    </citation>
    <scope>NUCLEOTIDE SEQUENCE [LARGE SCALE GENOMIC DNA]</scope>
    <source>
        <strain evidence="3">S3895</strain>
    </source>
</reference>
<dbReference type="EMBL" id="PNBW01000186">
    <property type="protein sequence ID" value="TMO69128.1"/>
    <property type="molecule type" value="Genomic_DNA"/>
</dbReference>
<protein>
    <submittedName>
        <fullName evidence="2">Uncharacterized protein</fullName>
    </submittedName>
</protein>
<organism evidence="2 3">
    <name type="scientific">Pseudoalteromonas aurantia</name>
    <dbReference type="NCBI Taxonomy" id="43654"/>
    <lineage>
        <taxon>Bacteria</taxon>
        <taxon>Pseudomonadati</taxon>
        <taxon>Pseudomonadota</taxon>
        <taxon>Gammaproteobacteria</taxon>
        <taxon>Alteromonadales</taxon>
        <taxon>Pseudoalteromonadaceae</taxon>
        <taxon>Pseudoalteromonas</taxon>
    </lineage>
</organism>
<keyword evidence="3" id="KW-1185">Reference proteome</keyword>
<evidence type="ECO:0000313" key="2">
    <source>
        <dbReference type="EMBL" id="TMO69128.1"/>
    </source>
</evidence>
<dbReference type="Proteomes" id="UP000307164">
    <property type="component" value="Unassembled WGS sequence"/>
</dbReference>
<proteinExistence type="predicted"/>
<feature type="chain" id="PRO_5045424837" evidence="1">
    <location>
        <begin position="26"/>
        <end position="79"/>
    </location>
</feature>
<keyword evidence="1" id="KW-0732">Signal</keyword>
<comment type="caution">
    <text evidence="2">The sequence shown here is derived from an EMBL/GenBank/DDBJ whole genome shotgun (WGS) entry which is preliminary data.</text>
</comment>
<gene>
    <name evidence="2" type="ORF">CWC20_20985</name>
</gene>
<accession>A0ABY2VRZ0</accession>